<comment type="subunit">
    <text evidence="3">Homodimer.</text>
</comment>
<keyword evidence="3" id="KW-0028">Amino-acid biosynthesis</keyword>
<comment type="similarity">
    <text evidence="1 3">Belongs to the diaminopimelate epimerase family.</text>
</comment>
<accession>A0A2U2XHC7</accession>
<keyword evidence="3" id="KW-0457">Lysine biosynthesis</keyword>
<reference evidence="5 6" key="1">
    <citation type="submission" date="2018-05" db="EMBL/GenBank/DDBJ databases">
        <title>Brumimicrobium oceani sp. nov., isolated from coastal sediment.</title>
        <authorList>
            <person name="Kou Y."/>
        </authorList>
    </citation>
    <scope>NUCLEOTIDE SEQUENCE [LARGE SCALE GENOMIC DNA]</scope>
    <source>
        <strain evidence="5 6">C305</strain>
    </source>
</reference>
<comment type="function">
    <text evidence="3">Catalyzes the stereoinversion of LL-2,6-diaminopimelate (L,L-DAP) to meso-diaminopimelate (meso-DAP), a precursor of L-lysine and an essential component of the bacterial peptidoglycan.</text>
</comment>
<feature type="binding site" evidence="3">
    <location>
        <begin position="74"/>
        <end position="75"/>
    </location>
    <ligand>
        <name>substrate</name>
    </ligand>
</feature>
<feature type="active site" description="Proton donor" evidence="3">
    <location>
        <position position="73"/>
    </location>
</feature>
<dbReference type="EMBL" id="QFRJ01000001">
    <property type="protein sequence ID" value="PWH87195.1"/>
    <property type="molecule type" value="Genomic_DNA"/>
</dbReference>
<dbReference type="InterPro" id="IPR001653">
    <property type="entry name" value="DAP_epimerase_DapF"/>
</dbReference>
<feature type="site" description="Could be important to modulate the pK values of the two catalytic cysteine residues" evidence="3">
    <location>
        <position position="187"/>
    </location>
</feature>
<comment type="caution">
    <text evidence="3">Lacks conserved residue(s) required for the propagation of feature annotation.</text>
</comment>
<proteinExistence type="inferred from homology"/>
<dbReference type="GO" id="GO:0005829">
    <property type="term" value="C:cytosol"/>
    <property type="evidence" value="ECO:0007669"/>
    <property type="project" value="TreeGrafter"/>
</dbReference>
<protein>
    <recommendedName>
        <fullName evidence="3 4">Diaminopimelate epimerase</fullName>
        <shortName evidence="3">DAP epimerase</shortName>
        <ecNumber evidence="3 4">5.1.1.7</ecNumber>
    </recommendedName>
    <alternativeName>
        <fullName evidence="3">PLP-independent amino acid racemase</fullName>
    </alternativeName>
</protein>
<dbReference type="Proteomes" id="UP000245370">
    <property type="component" value="Unassembled WGS sequence"/>
</dbReference>
<feature type="binding site" evidence="3">
    <location>
        <position position="65"/>
    </location>
    <ligand>
        <name>substrate</name>
    </ligand>
</feature>
<dbReference type="NCBIfam" id="TIGR00652">
    <property type="entry name" value="DapF"/>
    <property type="match status" value="1"/>
</dbReference>
<dbReference type="AlphaFoldDB" id="A0A2U2XHC7"/>
<feature type="binding site" evidence="3">
    <location>
        <position position="169"/>
    </location>
    <ligand>
        <name>substrate</name>
    </ligand>
</feature>
<comment type="caution">
    <text evidence="5">The sequence shown here is derived from an EMBL/GenBank/DDBJ whole genome shotgun (WGS) entry which is preliminary data.</text>
</comment>
<feature type="binding site" evidence="3">
    <location>
        <position position="13"/>
    </location>
    <ligand>
        <name>substrate</name>
    </ligand>
</feature>
<dbReference type="Gene3D" id="3.10.310.10">
    <property type="entry name" value="Diaminopimelate Epimerase, Chain A, domain 1"/>
    <property type="match status" value="2"/>
</dbReference>
<dbReference type="PANTHER" id="PTHR31689:SF0">
    <property type="entry name" value="DIAMINOPIMELATE EPIMERASE"/>
    <property type="match status" value="1"/>
</dbReference>
<dbReference type="PANTHER" id="PTHR31689">
    <property type="entry name" value="DIAMINOPIMELATE EPIMERASE, CHLOROPLASTIC"/>
    <property type="match status" value="1"/>
</dbReference>
<dbReference type="Pfam" id="PF01678">
    <property type="entry name" value="DAP_epimerase"/>
    <property type="match status" value="2"/>
</dbReference>
<evidence type="ECO:0000256" key="4">
    <source>
        <dbReference type="NCBIfam" id="TIGR00652"/>
    </source>
</evidence>
<feature type="binding site" evidence="3">
    <location>
        <begin position="187"/>
        <end position="188"/>
    </location>
    <ligand>
        <name>substrate</name>
    </ligand>
</feature>
<reference evidence="5 6" key="2">
    <citation type="submission" date="2018-05" db="EMBL/GenBank/DDBJ databases">
        <authorList>
            <person name="Lanie J.A."/>
            <person name="Ng W.-L."/>
            <person name="Kazmierczak K.M."/>
            <person name="Andrzejewski T.M."/>
            <person name="Davidsen T.M."/>
            <person name="Wayne K.J."/>
            <person name="Tettelin H."/>
            <person name="Glass J.I."/>
            <person name="Rusch D."/>
            <person name="Podicherti R."/>
            <person name="Tsui H.-C.T."/>
            <person name="Winkler M.E."/>
        </authorList>
    </citation>
    <scope>NUCLEOTIDE SEQUENCE [LARGE SCALE GENOMIC DNA]</scope>
    <source>
        <strain evidence="5 6">C305</strain>
    </source>
</reference>
<evidence type="ECO:0000256" key="2">
    <source>
        <dbReference type="ARBA" id="ARBA00023235"/>
    </source>
</evidence>
<dbReference type="RefSeq" id="WP_109358274.1">
    <property type="nucleotide sequence ID" value="NZ_QFRJ01000001.1"/>
</dbReference>
<feature type="site" description="Could be important to modulate the pK values of the two catalytic cysteine residues" evidence="3">
    <location>
        <position position="137"/>
    </location>
</feature>
<dbReference type="EC" id="5.1.1.7" evidence="3 4"/>
<keyword evidence="2 3" id="KW-0413">Isomerase</keyword>
<keyword evidence="6" id="KW-1185">Reference proteome</keyword>
<evidence type="ECO:0000256" key="1">
    <source>
        <dbReference type="ARBA" id="ARBA00010219"/>
    </source>
</evidence>
<organism evidence="5 6">
    <name type="scientific">Brumimicrobium oceani</name>
    <dbReference type="NCBI Taxonomy" id="2100725"/>
    <lineage>
        <taxon>Bacteria</taxon>
        <taxon>Pseudomonadati</taxon>
        <taxon>Bacteroidota</taxon>
        <taxon>Flavobacteriia</taxon>
        <taxon>Flavobacteriales</taxon>
        <taxon>Crocinitomicaceae</taxon>
        <taxon>Brumimicrobium</taxon>
    </lineage>
</organism>
<comment type="catalytic activity">
    <reaction evidence="3">
        <text>(2S,6S)-2,6-diaminopimelate = meso-2,6-diaminopimelate</text>
        <dbReference type="Rhea" id="RHEA:15393"/>
        <dbReference type="ChEBI" id="CHEBI:57609"/>
        <dbReference type="ChEBI" id="CHEBI:57791"/>
        <dbReference type="EC" id="5.1.1.7"/>
    </reaction>
</comment>
<comment type="subcellular location">
    <subcellularLocation>
        <location evidence="3">Cytoplasm</location>
    </subcellularLocation>
</comment>
<dbReference type="SUPFAM" id="SSF54506">
    <property type="entry name" value="Diaminopimelate epimerase-like"/>
    <property type="match status" value="2"/>
</dbReference>
<dbReference type="HAMAP" id="MF_00197">
    <property type="entry name" value="DAP_epimerase"/>
    <property type="match status" value="1"/>
</dbReference>
<dbReference type="OrthoDB" id="9805408at2"/>
<dbReference type="GO" id="GO:0008837">
    <property type="term" value="F:diaminopimelate epimerase activity"/>
    <property type="evidence" value="ECO:0007669"/>
    <property type="project" value="UniProtKB-UniRule"/>
</dbReference>
<keyword evidence="3" id="KW-0963">Cytoplasm</keyword>
<dbReference type="GO" id="GO:0009089">
    <property type="term" value="P:lysine biosynthetic process via diaminopimelate"/>
    <property type="evidence" value="ECO:0007669"/>
    <property type="project" value="UniProtKB-UniRule"/>
</dbReference>
<feature type="active site" description="Proton acceptor" evidence="3">
    <location>
        <position position="197"/>
    </location>
</feature>
<evidence type="ECO:0000313" key="5">
    <source>
        <dbReference type="EMBL" id="PWH87195.1"/>
    </source>
</evidence>
<sequence length="258" mass="28654">MTFSFTKYQGTGNDFIMVDCTANKTFKLLDEQIKTLCDRRFGIGADGIILISEHPTLDFKMTYYNSDGTQSFCGNGARCAVHFAKSLGLFKNKAIFEAIDGLHVAAVHENQVTLKMNKVEGIQKDETAFVMNTGSPHYVKFTADLDEENIVEYGKEIRYSKTYKKEGINVNLVEVLANDHVEMVTYERGVEDETFSCGTGATAVAIAYGLVLDIESIDLKITVKGGELHVKAERYSDTFDDIYLNGPATKVFDGEITI</sequence>
<evidence type="ECO:0000256" key="3">
    <source>
        <dbReference type="HAMAP-Rule" id="MF_00197"/>
    </source>
</evidence>
<comment type="pathway">
    <text evidence="3">Amino-acid biosynthesis; L-lysine biosynthesis via DAP pathway; DL-2,6-diaminopimelate from LL-2,6-diaminopimelate: step 1/1.</text>
</comment>
<name>A0A2U2XHC7_9FLAO</name>
<evidence type="ECO:0000313" key="6">
    <source>
        <dbReference type="Proteomes" id="UP000245370"/>
    </source>
</evidence>
<dbReference type="UniPathway" id="UPA00034">
    <property type="reaction ID" value="UER00025"/>
</dbReference>
<feature type="binding site" evidence="3">
    <location>
        <begin position="198"/>
        <end position="199"/>
    </location>
    <ligand>
        <name>substrate</name>
    </ligand>
</feature>
<gene>
    <name evidence="3" type="primary">dapF</name>
    <name evidence="5" type="ORF">DIT68_02730</name>
</gene>